<evidence type="ECO:0000313" key="2">
    <source>
        <dbReference type="EMBL" id="KAE9390224.1"/>
    </source>
</evidence>
<dbReference type="Proteomes" id="UP000799118">
    <property type="component" value="Unassembled WGS sequence"/>
</dbReference>
<feature type="compositionally biased region" description="Basic and acidic residues" evidence="1">
    <location>
        <begin position="1"/>
        <end position="17"/>
    </location>
</feature>
<dbReference type="OrthoDB" id="3056461at2759"/>
<feature type="region of interest" description="Disordered" evidence="1">
    <location>
        <begin position="1"/>
        <end position="21"/>
    </location>
</feature>
<reference evidence="2" key="1">
    <citation type="journal article" date="2019" name="Environ. Microbiol.">
        <title>Fungal ecological strategies reflected in gene transcription - a case study of two litter decomposers.</title>
        <authorList>
            <person name="Barbi F."/>
            <person name="Kohler A."/>
            <person name="Barry K."/>
            <person name="Baskaran P."/>
            <person name="Daum C."/>
            <person name="Fauchery L."/>
            <person name="Ihrmark K."/>
            <person name="Kuo A."/>
            <person name="LaButti K."/>
            <person name="Lipzen A."/>
            <person name="Morin E."/>
            <person name="Grigoriev I.V."/>
            <person name="Henrissat B."/>
            <person name="Lindahl B."/>
            <person name="Martin F."/>
        </authorList>
    </citation>
    <scope>NUCLEOTIDE SEQUENCE</scope>
    <source>
        <strain evidence="2">JB14</strain>
    </source>
</reference>
<organism evidence="2 3">
    <name type="scientific">Gymnopus androsaceus JB14</name>
    <dbReference type="NCBI Taxonomy" id="1447944"/>
    <lineage>
        <taxon>Eukaryota</taxon>
        <taxon>Fungi</taxon>
        <taxon>Dikarya</taxon>
        <taxon>Basidiomycota</taxon>
        <taxon>Agaricomycotina</taxon>
        <taxon>Agaricomycetes</taxon>
        <taxon>Agaricomycetidae</taxon>
        <taxon>Agaricales</taxon>
        <taxon>Marasmiineae</taxon>
        <taxon>Omphalotaceae</taxon>
        <taxon>Gymnopus</taxon>
    </lineage>
</organism>
<name>A0A6A4GYR5_9AGAR</name>
<dbReference type="AlphaFoldDB" id="A0A6A4GYR5"/>
<evidence type="ECO:0000256" key="1">
    <source>
        <dbReference type="SAM" id="MobiDB-lite"/>
    </source>
</evidence>
<protein>
    <submittedName>
        <fullName evidence="2">Uncharacterized protein</fullName>
    </submittedName>
</protein>
<evidence type="ECO:0000313" key="3">
    <source>
        <dbReference type="Proteomes" id="UP000799118"/>
    </source>
</evidence>
<accession>A0A6A4GYR5</accession>
<sequence>MRLAEENEGHSEDEHNPNHNGEQYLIHEKEGRNSIVTSFFCLEDKRYQKASKQRTGACTNRICVEPAVQIAATVTHFPSNVPIDYFKPSFFDQMSVRKRAVYMDNGVALPIPKIYADGNRIGEWKNLLYNKFMEKFGNNMLKLYSLPTEAELEQLQEYNDEDNNEDED</sequence>
<dbReference type="EMBL" id="ML769665">
    <property type="protein sequence ID" value="KAE9390224.1"/>
    <property type="molecule type" value="Genomic_DNA"/>
</dbReference>
<proteinExistence type="predicted"/>
<gene>
    <name evidence="2" type="ORF">BT96DRAFT_1002460</name>
</gene>
<keyword evidence="3" id="KW-1185">Reference proteome</keyword>